<keyword evidence="5 8" id="KW-0408">Iron</keyword>
<comment type="cofactor">
    <cofactor evidence="8">
        <name>[4Fe-4S] cluster</name>
        <dbReference type="ChEBI" id="CHEBI:49883"/>
    </cofactor>
    <text evidence="8">Binds 1 [4Fe-4S] cluster. The cluster is coordinated with 3 cysteines and an exchangeable S-adenosyl-L-methionine.</text>
</comment>
<feature type="binding site" evidence="8">
    <location>
        <position position="45"/>
    </location>
    <ligand>
        <name>substrate</name>
    </ligand>
</feature>
<keyword evidence="4 8" id="KW-0460">Magnesium</keyword>
<keyword evidence="8" id="KW-0671">Queuosine biosynthesis</keyword>
<comment type="function">
    <text evidence="8">Catalyzes the complex heterocyclic radical-mediated conversion of 6-carboxy-5,6,7,8-tetrahydropterin (CPH4) to 7-carboxy-7-deazaguanine (CDG), a step common to the biosynthetic pathways of all 7-deazapurine-containing compounds.</text>
</comment>
<keyword evidence="6 8" id="KW-0411">Iron-sulfur</keyword>
<dbReference type="GO" id="GO:0016840">
    <property type="term" value="F:carbon-nitrogen lyase activity"/>
    <property type="evidence" value="ECO:0007669"/>
    <property type="project" value="UniProtKB-UniRule"/>
</dbReference>
<comment type="cofactor">
    <cofactor evidence="8">
        <name>Mg(2+)</name>
        <dbReference type="ChEBI" id="CHEBI:18420"/>
    </cofactor>
</comment>
<organism evidence="10 11">
    <name type="scientific">Parvularcula mediterranea</name>
    <dbReference type="NCBI Taxonomy" id="2732508"/>
    <lineage>
        <taxon>Bacteria</taxon>
        <taxon>Pseudomonadati</taxon>
        <taxon>Pseudomonadota</taxon>
        <taxon>Alphaproteobacteria</taxon>
        <taxon>Parvularculales</taxon>
        <taxon>Parvularculaceae</taxon>
        <taxon>Parvularcula</taxon>
    </lineage>
</organism>
<dbReference type="RefSeq" id="WP_173200488.1">
    <property type="nucleotide sequence ID" value="NZ_JABFCX010000003.1"/>
</dbReference>
<dbReference type="Pfam" id="PF04055">
    <property type="entry name" value="Radical_SAM"/>
    <property type="match status" value="1"/>
</dbReference>
<feature type="domain" description="Radical SAM core" evidence="9">
    <location>
        <begin position="36"/>
        <end position="251"/>
    </location>
</feature>
<feature type="binding site" evidence="8">
    <location>
        <position position="108"/>
    </location>
    <ligand>
        <name>S-adenosyl-L-methionine</name>
        <dbReference type="ChEBI" id="CHEBI:59789"/>
    </ligand>
</feature>
<evidence type="ECO:0000256" key="7">
    <source>
        <dbReference type="ARBA" id="ARBA00023239"/>
    </source>
</evidence>
<dbReference type="PIRSF" id="PIRSF000370">
    <property type="entry name" value="QueE"/>
    <property type="match status" value="1"/>
</dbReference>
<reference evidence="10 11" key="1">
    <citation type="submission" date="2020-05" db="EMBL/GenBank/DDBJ databases">
        <title>Parvularcula mediterraneae sp. nov., isolated from polypropylene straw from shallow seawater of the seashore of Laganas in Zakynthos island, Greece.</title>
        <authorList>
            <person name="Szabo I."/>
            <person name="Al-Omari J."/>
            <person name="Rado J."/>
            <person name="Szerdahelyi G.S."/>
        </authorList>
    </citation>
    <scope>NUCLEOTIDE SEQUENCE [LARGE SCALE GENOMIC DNA]</scope>
    <source>
        <strain evidence="10 11">ZS-1/3</strain>
    </source>
</reference>
<evidence type="ECO:0000313" key="11">
    <source>
        <dbReference type="Proteomes" id="UP000536835"/>
    </source>
</evidence>
<dbReference type="InterPro" id="IPR007197">
    <property type="entry name" value="rSAM"/>
</dbReference>
<accession>A0A7Y3RNC4</accession>
<dbReference type="SFLD" id="SFLDS00029">
    <property type="entry name" value="Radical_SAM"/>
    <property type="match status" value="1"/>
</dbReference>
<keyword evidence="11" id="KW-1185">Reference proteome</keyword>
<dbReference type="PANTHER" id="PTHR42836:SF1">
    <property type="entry name" value="7-CARBOXY-7-DEAZAGUANINE SYNTHASE"/>
    <property type="match status" value="1"/>
</dbReference>
<dbReference type="GO" id="GO:0000287">
    <property type="term" value="F:magnesium ion binding"/>
    <property type="evidence" value="ECO:0007669"/>
    <property type="project" value="UniProtKB-UniRule"/>
</dbReference>
<feature type="binding site" evidence="8">
    <location>
        <position position="106"/>
    </location>
    <ligand>
        <name>substrate</name>
    </ligand>
</feature>
<dbReference type="EMBL" id="JABFCX010000003">
    <property type="protein sequence ID" value="NNU17249.1"/>
    <property type="molecule type" value="Genomic_DNA"/>
</dbReference>
<dbReference type="PROSITE" id="PS51918">
    <property type="entry name" value="RADICAL_SAM"/>
    <property type="match status" value="1"/>
</dbReference>
<proteinExistence type="inferred from homology"/>
<dbReference type="HAMAP" id="MF_00917">
    <property type="entry name" value="QueE"/>
    <property type="match status" value="1"/>
</dbReference>
<comment type="cofactor">
    <cofactor evidence="8">
        <name>S-adenosyl-L-methionine</name>
        <dbReference type="ChEBI" id="CHEBI:59789"/>
    </cofactor>
    <text evidence="8">Binds 1 S-adenosyl-L-methionine per subunit.</text>
</comment>
<dbReference type="GO" id="GO:0008616">
    <property type="term" value="P:tRNA queuosine(34) biosynthetic process"/>
    <property type="evidence" value="ECO:0007669"/>
    <property type="project" value="UniProtKB-UniRule"/>
</dbReference>
<comment type="caution">
    <text evidence="8">Lacks conserved residue(s) required for the propagation of feature annotation.</text>
</comment>
<evidence type="ECO:0000256" key="3">
    <source>
        <dbReference type="ARBA" id="ARBA00022723"/>
    </source>
</evidence>
<comment type="catalytic activity">
    <reaction evidence="8">
        <text>6-carboxy-5,6,7,8-tetrahydropterin + H(+) = 7-carboxy-7-carbaguanine + NH4(+)</text>
        <dbReference type="Rhea" id="RHEA:27974"/>
        <dbReference type="ChEBI" id="CHEBI:15378"/>
        <dbReference type="ChEBI" id="CHEBI:28938"/>
        <dbReference type="ChEBI" id="CHEBI:61032"/>
        <dbReference type="ChEBI" id="CHEBI:61036"/>
        <dbReference type="EC" id="4.3.99.3"/>
    </reaction>
</comment>
<keyword evidence="1 8" id="KW-0004">4Fe-4S</keyword>
<dbReference type="PANTHER" id="PTHR42836">
    <property type="entry name" value="7-CARBOXY-7-DEAZAGUANINE SYNTHASE"/>
    <property type="match status" value="1"/>
</dbReference>
<dbReference type="UniPathway" id="UPA00391"/>
<sequence length="255" mass="28503">MPATSNSTRPIADLKLAVDDVGGPEIFRSFQGEGPMQGRVRTFIRLSGCNLHCRWCDTPYTWNWQGTNYRHVDSEKFAPAKEMTKLGLAEALDRIVALNAPGVVITGGEPLMQPRQVLALTQAIKGTRADISVEIETNGTLAPHPDLIEAVDLFMVSPKLRHSGNDPEVLSLGIENFREVKNAQFKFVAKRQTDVITVSQATRGIDSRRVWIMPEGRNARALNNSLRKITRATLRRGFNLTDRQHIRLFGDKRST</sequence>
<evidence type="ECO:0000256" key="5">
    <source>
        <dbReference type="ARBA" id="ARBA00023004"/>
    </source>
</evidence>
<dbReference type="InterPro" id="IPR058240">
    <property type="entry name" value="rSAM_sf"/>
</dbReference>
<evidence type="ECO:0000256" key="4">
    <source>
        <dbReference type="ARBA" id="ARBA00022842"/>
    </source>
</evidence>
<evidence type="ECO:0000256" key="2">
    <source>
        <dbReference type="ARBA" id="ARBA00022691"/>
    </source>
</evidence>
<dbReference type="InterPro" id="IPR024924">
    <property type="entry name" value="7-CO-7-deazaguanine_synth-like"/>
</dbReference>
<feature type="binding site" evidence="8">
    <location>
        <position position="53"/>
    </location>
    <ligand>
        <name>[4Fe-4S] cluster</name>
        <dbReference type="ChEBI" id="CHEBI:49883"/>
        <note>4Fe-4S-S-AdoMet</note>
    </ligand>
</feature>
<evidence type="ECO:0000256" key="1">
    <source>
        <dbReference type="ARBA" id="ARBA00022485"/>
    </source>
</evidence>
<comment type="pathway">
    <text evidence="8">Purine metabolism; 7-cyano-7-deazaguanine biosynthesis.</text>
</comment>
<dbReference type="CDD" id="cd01335">
    <property type="entry name" value="Radical_SAM"/>
    <property type="match status" value="1"/>
</dbReference>
<comment type="caution">
    <text evidence="10">The sequence shown here is derived from an EMBL/GenBank/DDBJ whole genome shotgun (WGS) entry which is preliminary data.</text>
</comment>
<dbReference type="EC" id="4.3.99.3" evidence="8"/>
<dbReference type="Gene3D" id="3.20.20.70">
    <property type="entry name" value="Aldolase class I"/>
    <property type="match status" value="1"/>
</dbReference>
<feature type="binding site" evidence="8">
    <location>
        <position position="56"/>
    </location>
    <ligand>
        <name>[4Fe-4S] cluster</name>
        <dbReference type="ChEBI" id="CHEBI:49883"/>
        <note>4Fe-4S-S-AdoMet</note>
    </ligand>
</feature>
<keyword evidence="7 8" id="KW-0456">Lyase</keyword>
<feature type="binding site" evidence="8">
    <location>
        <begin position="157"/>
        <end position="159"/>
    </location>
    <ligand>
        <name>S-adenosyl-L-methionine</name>
        <dbReference type="ChEBI" id="CHEBI:59789"/>
    </ligand>
</feature>
<dbReference type="SUPFAM" id="SSF102114">
    <property type="entry name" value="Radical SAM enzymes"/>
    <property type="match status" value="1"/>
</dbReference>
<feature type="binding site" evidence="8">
    <location>
        <begin position="55"/>
        <end position="57"/>
    </location>
    <ligand>
        <name>S-adenosyl-L-methionine</name>
        <dbReference type="ChEBI" id="CHEBI:59789"/>
    </ligand>
</feature>
<name>A0A7Y3RNC4_9PROT</name>
<comment type="similarity">
    <text evidence="8">Belongs to the radical SAM superfamily. 7-carboxy-7-deazaguanine synthase family.</text>
</comment>
<protein>
    <recommendedName>
        <fullName evidence="8">7-carboxy-7-deazaguanine synthase</fullName>
        <shortName evidence="8">CDG synthase</shortName>
        <ecNumber evidence="8">4.3.99.3</ecNumber>
    </recommendedName>
    <alternativeName>
        <fullName evidence="8">Queuosine biosynthesis protein QueE</fullName>
    </alternativeName>
</protein>
<feature type="binding site" evidence="8">
    <location>
        <begin position="30"/>
        <end position="32"/>
    </location>
    <ligand>
        <name>substrate</name>
    </ligand>
</feature>
<dbReference type="Proteomes" id="UP000536835">
    <property type="component" value="Unassembled WGS sequence"/>
</dbReference>
<evidence type="ECO:0000256" key="6">
    <source>
        <dbReference type="ARBA" id="ARBA00023014"/>
    </source>
</evidence>
<dbReference type="GO" id="GO:1904047">
    <property type="term" value="F:S-adenosyl-L-methionine binding"/>
    <property type="evidence" value="ECO:0007669"/>
    <property type="project" value="UniProtKB-UniRule"/>
</dbReference>
<evidence type="ECO:0000256" key="8">
    <source>
        <dbReference type="HAMAP-Rule" id="MF_00917"/>
    </source>
</evidence>
<dbReference type="GO" id="GO:0051539">
    <property type="term" value="F:4 iron, 4 sulfur cluster binding"/>
    <property type="evidence" value="ECO:0007669"/>
    <property type="project" value="UniProtKB-UniRule"/>
</dbReference>
<evidence type="ECO:0000259" key="9">
    <source>
        <dbReference type="PROSITE" id="PS51918"/>
    </source>
</evidence>
<dbReference type="InterPro" id="IPR013785">
    <property type="entry name" value="Aldolase_TIM"/>
</dbReference>
<keyword evidence="3 8" id="KW-0479">Metal-binding</keyword>
<feature type="binding site" evidence="8">
    <location>
        <position position="49"/>
    </location>
    <ligand>
        <name>[4Fe-4S] cluster</name>
        <dbReference type="ChEBI" id="CHEBI:49883"/>
        <note>4Fe-4S-S-AdoMet</note>
    </ligand>
</feature>
<keyword evidence="2 8" id="KW-0949">S-adenosyl-L-methionine</keyword>
<dbReference type="AlphaFoldDB" id="A0A7Y3RNC4"/>
<gene>
    <name evidence="8" type="primary">queE</name>
    <name evidence="10" type="ORF">HK107_13035</name>
</gene>
<evidence type="ECO:0000313" key="10">
    <source>
        <dbReference type="EMBL" id="NNU17249.1"/>
    </source>
</evidence>
<comment type="subunit">
    <text evidence="8">Homodimer.</text>
</comment>
<feature type="binding site" evidence="8">
    <location>
        <position position="58"/>
    </location>
    <ligand>
        <name>Mg(2+)</name>
        <dbReference type="ChEBI" id="CHEBI:18420"/>
    </ligand>
</feature>